<name>A0A093URL9_TALMA</name>
<evidence type="ECO:0000313" key="3">
    <source>
        <dbReference type="EMBL" id="KFX42535.1"/>
    </source>
</evidence>
<accession>A0A093URL9</accession>
<protein>
    <submittedName>
        <fullName evidence="3">Uncharacterized protein</fullName>
    </submittedName>
</protein>
<dbReference type="EMBL" id="JPOX01000043">
    <property type="protein sequence ID" value="KFX42535.1"/>
    <property type="molecule type" value="Genomic_DNA"/>
</dbReference>
<gene>
    <name evidence="3" type="ORF">GQ26_0430230</name>
</gene>
<evidence type="ECO:0000256" key="1">
    <source>
        <dbReference type="SAM" id="Coils"/>
    </source>
</evidence>
<reference key="1">
    <citation type="journal article" date="2014" name="PLoS Genet.">
        <title>Signature Gene Expression Reveals Novel Clues to the Molecular Mechanisms of Dimorphic Transition in Penicillium marneffei.</title>
        <authorList>
            <person name="Yang E."/>
            <person name="Wang G."/>
            <person name="Cai J."/>
            <person name="Woo P.C."/>
            <person name="Lau S.K."/>
            <person name="Yuen K.-Y."/>
            <person name="Chow W.-N."/>
            <person name="Lin X."/>
        </authorList>
    </citation>
    <scope>NUCLEOTIDE SEQUENCE [LARGE SCALE GENOMIC DNA]</scope>
    <source>
        <strain>PM1</strain>
    </source>
</reference>
<keyword evidence="1" id="KW-0175">Coiled coil</keyword>
<organism evidence="3">
    <name type="scientific">Talaromyces marneffei PM1</name>
    <dbReference type="NCBI Taxonomy" id="1077442"/>
    <lineage>
        <taxon>Eukaryota</taxon>
        <taxon>Fungi</taxon>
        <taxon>Dikarya</taxon>
        <taxon>Ascomycota</taxon>
        <taxon>Pezizomycotina</taxon>
        <taxon>Eurotiomycetes</taxon>
        <taxon>Eurotiomycetidae</taxon>
        <taxon>Eurotiales</taxon>
        <taxon>Trichocomaceae</taxon>
        <taxon>Talaromyces</taxon>
        <taxon>Talaromyces sect. Talaromyces</taxon>
    </lineage>
</organism>
<proteinExistence type="predicted"/>
<reference evidence="3" key="2">
    <citation type="journal article" date="2014" name="PLoS Genet.">
        <title>Signature gene expression reveals novel clues to the molecular mechanisms of dimorphic transition in Penicillium marneffei.</title>
        <authorList>
            <person name="Yang E."/>
            <person name="Wang G."/>
            <person name="Cai J."/>
            <person name="Woo P.C."/>
            <person name="Lau S.K."/>
            <person name="Yuen K.-Y."/>
            <person name="Chow W.-N."/>
            <person name="Lin X."/>
        </authorList>
    </citation>
    <scope>NUCLEOTIDE SEQUENCE</scope>
    <source>
        <strain evidence="3">PM1</strain>
    </source>
</reference>
<feature type="region of interest" description="Disordered" evidence="2">
    <location>
        <begin position="143"/>
        <end position="178"/>
    </location>
</feature>
<dbReference type="AlphaFoldDB" id="A0A093URL9"/>
<evidence type="ECO:0000256" key="2">
    <source>
        <dbReference type="SAM" id="MobiDB-lite"/>
    </source>
</evidence>
<sequence>MEQRLPNFSMLSDEFSDIANAISNAQDYMLRMEKYVSSLSTGLVGCRNSIAILNERVKLYEQNYYMLHSDNISMREKIDILNRVISKYQVADRMLRANVERLEKNNRGLQCKLQEAQMLSTGYCRRATLDDLATAARLEESPTAGITSHFSEDTDSTNGTAISTELPPFPANQQQDVPAGGLTLHSLQRKMRGMNLPSNIPGSLS</sequence>
<feature type="coiled-coil region" evidence="1">
    <location>
        <begin position="92"/>
        <end position="119"/>
    </location>
</feature>
<comment type="caution">
    <text evidence="3">The sequence shown here is derived from an EMBL/GenBank/DDBJ whole genome shotgun (WGS) entry which is preliminary data.</text>
</comment>
<dbReference type="HOGENOM" id="CLU_1338314_0_0_1"/>